<dbReference type="Proteomes" id="UP000007799">
    <property type="component" value="Unassembled WGS sequence"/>
</dbReference>
<dbReference type="PROSITE" id="PS00483">
    <property type="entry name" value="DIHYDROOROTASE_2"/>
    <property type="match status" value="1"/>
</dbReference>
<dbReference type="InterPro" id="IPR006680">
    <property type="entry name" value="Amidohydro-rel"/>
</dbReference>
<dbReference type="AlphaFoldDB" id="F2U1K6"/>
<keyword evidence="6" id="KW-0862">Zinc</keyword>
<dbReference type="CDD" id="cd01294">
    <property type="entry name" value="DHOase"/>
    <property type="match status" value="1"/>
</dbReference>
<dbReference type="PANTHER" id="PTHR43137:SF1">
    <property type="entry name" value="DIHYDROOROTASE"/>
    <property type="match status" value="1"/>
</dbReference>
<keyword evidence="5" id="KW-0378">Hydrolase</keyword>
<evidence type="ECO:0000259" key="8">
    <source>
        <dbReference type="Pfam" id="PF01979"/>
    </source>
</evidence>
<dbReference type="SUPFAM" id="SSF51556">
    <property type="entry name" value="Metallo-dependent hydrolases"/>
    <property type="match status" value="1"/>
</dbReference>
<name>F2U1K6_SALR5</name>
<feature type="domain" description="Amidohydrolase-related" evidence="8">
    <location>
        <begin position="27"/>
        <end position="326"/>
    </location>
</feature>
<dbReference type="InParanoid" id="F2U1K6"/>
<proteinExistence type="inferred from homology"/>
<keyword evidence="10" id="KW-1185">Reference proteome</keyword>
<evidence type="ECO:0000313" key="10">
    <source>
        <dbReference type="Proteomes" id="UP000007799"/>
    </source>
</evidence>
<evidence type="ECO:0000256" key="6">
    <source>
        <dbReference type="ARBA" id="ARBA00022833"/>
    </source>
</evidence>
<dbReference type="EC" id="3.5.2.3" evidence="3"/>
<accession>F2U1K6</accession>
<dbReference type="STRING" id="946362.F2U1K6"/>
<dbReference type="HAMAP" id="MF_00219">
    <property type="entry name" value="PyrC_classII"/>
    <property type="match status" value="1"/>
</dbReference>
<dbReference type="PROSITE" id="PS00482">
    <property type="entry name" value="DIHYDROOROTASE_1"/>
    <property type="match status" value="1"/>
</dbReference>
<dbReference type="PANTHER" id="PTHR43137">
    <property type="entry name" value="DIHYDROOROTASE"/>
    <property type="match status" value="1"/>
</dbReference>
<dbReference type="NCBIfam" id="TIGR00856">
    <property type="entry name" value="pyrC_dimer"/>
    <property type="match status" value="1"/>
</dbReference>
<dbReference type="GO" id="GO:0004151">
    <property type="term" value="F:dihydroorotase activity"/>
    <property type="evidence" value="ECO:0007669"/>
    <property type="project" value="UniProtKB-EC"/>
</dbReference>
<dbReference type="GO" id="GO:0005737">
    <property type="term" value="C:cytoplasm"/>
    <property type="evidence" value="ECO:0007669"/>
    <property type="project" value="TreeGrafter"/>
</dbReference>
<dbReference type="InterPro" id="IPR002195">
    <property type="entry name" value="Dihydroorotase_CS"/>
</dbReference>
<evidence type="ECO:0000256" key="3">
    <source>
        <dbReference type="ARBA" id="ARBA00012860"/>
    </source>
</evidence>
<dbReference type="GO" id="GO:0044205">
    <property type="term" value="P:'de novo' UMP biosynthetic process"/>
    <property type="evidence" value="ECO:0007669"/>
    <property type="project" value="UniProtKB-UniPathway"/>
</dbReference>
<keyword evidence="4" id="KW-0479">Metal-binding</keyword>
<evidence type="ECO:0000256" key="4">
    <source>
        <dbReference type="ARBA" id="ARBA00022723"/>
    </source>
</evidence>
<dbReference type="GO" id="GO:0046872">
    <property type="term" value="F:metal ion binding"/>
    <property type="evidence" value="ECO:0007669"/>
    <property type="project" value="UniProtKB-KW"/>
</dbReference>
<organism evidence="9 10">
    <name type="scientific">Salpingoeca rosetta (strain ATCC 50818 / BSB-021)</name>
    <dbReference type="NCBI Taxonomy" id="946362"/>
    <lineage>
        <taxon>Eukaryota</taxon>
        <taxon>Choanoflagellata</taxon>
        <taxon>Craspedida</taxon>
        <taxon>Salpingoecidae</taxon>
        <taxon>Salpingoeca</taxon>
    </lineage>
</organism>
<dbReference type="GO" id="GO:0006207">
    <property type="term" value="P:'de novo' pyrimidine nucleobase biosynthetic process"/>
    <property type="evidence" value="ECO:0007669"/>
    <property type="project" value="TreeGrafter"/>
</dbReference>
<protein>
    <recommendedName>
        <fullName evidence="3">dihydroorotase</fullName>
        <ecNumber evidence="3">3.5.2.3</ecNumber>
    </recommendedName>
</protein>
<dbReference type="InterPro" id="IPR004721">
    <property type="entry name" value="DHOdimr"/>
</dbReference>
<sequence>MSSTEEESKKRAKTGDNVLISCRPVDDLHLHLRDGDIMQSLAQHIPPYVKRAIVMPNLVPPVINTDMALAYRERIMKALPAESDFQPLMTLYLTDNTTGDEIRKAKETGQIFAVKLYPAGATTNSDSGVTDISKCKGALEAMAEVGMPLLVHGEVTDSDVDFFERERVFIERHMRTIVANHPNLKVVMEHITTAAAVEFVRSCGSNVAATITCQHLIHNRNAIFEKGLRPHKYCLPILKTEADRQALLSAIQSGSTKFFMGTDSAPHPRHRKEASCCSAGCYTMHASLELYATVFRAAGCIQHLPAFVGENGANFYGLKPNEGRVDIVQEPWSIPDSYPLGDTEVVPLNAGEEMSLRAKRQS</sequence>
<evidence type="ECO:0000256" key="1">
    <source>
        <dbReference type="ARBA" id="ARBA00004880"/>
    </source>
</evidence>
<keyword evidence="7" id="KW-0665">Pyrimidine biosynthesis</keyword>
<evidence type="ECO:0000256" key="7">
    <source>
        <dbReference type="ARBA" id="ARBA00022975"/>
    </source>
</evidence>
<comment type="similarity">
    <text evidence="2">Belongs to the metallo-dependent hydrolases superfamily. DHOase family. Class II DHOase subfamily.</text>
</comment>
<evidence type="ECO:0000256" key="2">
    <source>
        <dbReference type="ARBA" id="ARBA00005631"/>
    </source>
</evidence>
<dbReference type="PIRSF" id="PIRSF001237">
    <property type="entry name" value="DHOdimr"/>
    <property type="match status" value="1"/>
</dbReference>
<dbReference type="OrthoDB" id="1670005at2759"/>
<dbReference type="eggNOG" id="KOG2902">
    <property type="taxonomic scope" value="Eukaryota"/>
</dbReference>
<reference evidence="9" key="1">
    <citation type="submission" date="2009-08" db="EMBL/GenBank/DDBJ databases">
        <title>Annotation of Salpingoeca rosetta.</title>
        <authorList>
            <consortium name="The Broad Institute Genome Sequencing Platform"/>
            <person name="Russ C."/>
            <person name="Cuomo C."/>
            <person name="Burger G."/>
            <person name="Gray M.W."/>
            <person name="Holland P.W.H."/>
            <person name="King N."/>
            <person name="Lang F.B.F."/>
            <person name="Roger A.J."/>
            <person name="Ruiz-Trillo I."/>
            <person name="Young S.K."/>
            <person name="Zeng Q."/>
            <person name="Gargeya S."/>
            <person name="Alvarado L."/>
            <person name="Berlin A."/>
            <person name="Chapman S.B."/>
            <person name="Chen Z."/>
            <person name="Freedman E."/>
            <person name="Gellesch M."/>
            <person name="Goldberg J."/>
            <person name="Griggs A."/>
            <person name="Gujja S."/>
            <person name="Heilman E."/>
            <person name="Heiman D."/>
            <person name="Howarth C."/>
            <person name="Mehta T."/>
            <person name="Neiman D."/>
            <person name="Pearson M."/>
            <person name="Roberts A."/>
            <person name="Saif S."/>
            <person name="Shea T."/>
            <person name="Shenoy N."/>
            <person name="Sisk P."/>
            <person name="Stolte C."/>
            <person name="Sykes S."/>
            <person name="White J."/>
            <person name="Yandava C."/>
            <person name="Haas B."/>
            <person name="Nusbaum C."/>
            <person name="Birren B."/>
        </authorList>
    </citation>
    <scope>NUCLEOTIDE SEQUENCE</scope>
    <source>
        <strain evidence="9">ATCC 50818</strain>
    </source>
</reference>
<dbReference type="UniPathway" id="UPA00070">
    <property type="reaction ID" value="UER00117"/>
</dbReference>
<dbReference type="KEGG" id="sre:PTSG_02225"/>
<evidence type="ECO:0000313" key="9">
    <source>
        <dbReference type="EMBL" id="EGD81508.1"/>
    </source>
</evidence>
<gene>
    <name evidence="9" type="ORF">PTSG_02225</name>
</gene>
<evidence type="ECO:0000256" key="5">
    <source>
        <dbReference type="ARBA" id="ARBA00022801"/>
    </source>
</evidence>
<dbReference type="Gene3D" id="3.20.20.140">
    <property type="entry name" value="Metal-dependent hydrolases"/>
    <property type="match status" value="1"/>
</dbReference>
<dbReference type="RefSeq" id="XP_004996712.1">
    <property type="nucleotide sequence ID" value="XM_004996655.1"/>
</dbReference>
<dbReference type="GeneID" id="16077305"/>
<dbReference type="OMA" id="TLHHISM"/>
<dbReference type="Pfam" id="PF01979">
    <property type="entry name" value="Amidohydro_1"/>
    <property type="match status" value="1"/>
</dbReference>
<dbReference type="EMBL" id="GL832959">
    <property type="protein sequence ID" value="EGD81508.1"/>
    <property type="molecule type" value="Genomic_DNA"/>
</dbReference>
<dbReference type="InterPro" id="IPR032466">
    <property type="entry name" value="Metal_Hydrolase"/>
</dbReference>
<comment type="pathway">
    <text evidence="1">Pyrimidine metabolism; UMP biosynthesis via de novo pathway; (S)-dihydroorotate from bicarbonate: step 3/3.</text>
</comment>